<evidence type="ECO:0000256" key="1">
    <source>
        <dbReference type="SAM" id="Phobius"/>
    </source>
</evidence>
<gene>
    <name evidence="2" type="ORF">SCHPADRAFT_1003155</name>
</gene>
<sequence>MKYGSTSAPIQLARGQAMSSVKPWRPDEPAATIHAEGAWLQGAFISKIFYGIIIVLSWQCLSLLWRQTTRSNYKTKMSFLAIVFAIFSFSTLHSGYDMKAIQLGFVENRNFPGGPSAYATLSRSDTPGNIACILMQWLCDALLIWRFVMIYRGCVAPMWLLAATPITVYLGSIVIGILFTIKKLTSGSGVRRT</sequence>
<dbReference type="STRING" id="27342.A0A0H2RJ83"/>
<keyword evidence="1" id="KW-1133">Transmembrane helix</keyword>
<feature type="transmembrane region" description="Helical" evidence="1">
    <location>
        <begin position="160"/>
        <end position="181"/>
    </location>
</feature>
<keyword evidence="1" id="KW-0812">Transmembrane</keyword>
<dbReference type="AlphaFoldDB" id="A0A0H2RJ83"/>
<accession>A0A0H2RJ83</accession>
<dbReference type="EMBL" id="KQ086410">
    <property type="protein sequence ID" value="KLO04881.1"/>
    <property type="molecule type" value="Genomic_DNA"/>
</dbReference>
<dbReference type="InParanoid" id="A0A0H2RJ83"/>
<keyword evidence="3" id="KW-1185">Reference proteome</keyword>
<reference evidence="2 3" key="1">
    <citation type="submission" date="2015-04" db="EMBL/GenBank/DDBJ databases">
        <title>Complete genome sequence of Schizopora paradoxa KUC8140, a cosmopolitan wood degrader in East Asia.</title>
        <authorList>
            <consortium name="DOE Joint Genome Institute"/>
            <person name="Min B."/>
            <person name="Park H."/>
            <person name="Jang Y."/>
            <person name="Kim J.-J."/>
            <person name="Kim K.H."/>
            <person name="Pangilinan J."/>
            <person name="Lipzen A."/>
            <person name="Riley R."/>
            <person name="Grigoriev I.V."/>
            <person name="Spatafora J.W."/>
            <person name="Choi I.-G."/>
        </authorList>
    </citation>
    <scope>NUCLEOTIDE SEQUENCE [LARGE SCALE GENOMIC DNA]</scope>
    <source>
        <strain evidence="2 3">KUC8140</strain>
    </source>
</reference>
<dbReference type="OrthoDB" id="3267806at2759"/>
<protein>
    <submittedName>
        <fullName evidence="2">Uncharacterized protein</fullName>
    </submittedName>
</protein>
<evidence type="ECO:0000313" key="3">
    <source>
        <dbReference type="Proteomes" id="UP000053477"/>
    </source>
</evidence>
<name>A0A0H2RJ83_9AGAM</name>
<dbReference type="Proteomes" id="UP000053477">
    <property type="component" value="Unassembled WGS sequence"/>
</dbReference>
<evidence type="ECO:0000313" key="2">
    <source>
        <dbReference type="EMBL" id="KLO04881.1"/>
    </source>
</evidence>
<organism evidence="2 3">
    <name type="scientific">Schizopora paradoxa</name>
    <dbReference type="NCBI Taxonomy" id="27342"/>
    <lineage>
        <taxon>Eukaryota</taxon>
        <taxon>Fungi</taxon>
        <taxon>Dikarya</taxon>
        <taxon>Basidiomycota</taxon>
        <taxon>Agaricomycotina</taxon>
        <taxon>Agaricomycetes</taxon>
        <taxon>Hymenochaetales</taxon>
        <taxon>Schizoporaceae</taxon>
        <taxon>Schizopora</taxon>
    </lineage>
</organism>
<feature type="transmembrane region" description="Helical" evidence="1">
    <location>
        <begin position="77"/>
        <end position="96"/>
    </location>
</feature>
<keyword evidence="1" id="KW-0472">Membrane</keyword>
<proteinExistence type="predicted"/>
<feature type="transmembrane region" description="Helical" evidence="1">
    <location>
        <begin position="48"/>
        <end position="65"/>
    </location>
</feature>